<dbReference type="AlphaFoldDB" id="A0A0B7GZ34"/>
<dbReference type="Gene3D" id="1.10.10.410">
    <property type="match status" value="1"/>
</dbReference>
<dbReference type="Pfam" id="PF09424">
    <property type="entry name" value="YqeY"/>
    <property type="match status" value="1"/>
</dbReference>
<dbReference type="STRING" id="28189.CCYN74_10002"/>
<dbReference type="PANTHER" id="PTHR28055">
    <property type="entry name" value="ALTERED INHERITANCE OF MITOCHONDRIA PROTEIN 41, MITOCHONDRIAL"/>
    <property type="match status" value="1"/>
</dbReference>
<accession>A0A0B7GZ34</accession>
<protein>
    <submittedName>
        <fullName evidence="1">YqeY-like protein</fullName>
    </submittedName>
</protein>
<dbReference type="InterPro" id="IPR023168">
    <property type="entry name" value="GatB_Yqey_C_2"/>
</dbReference>
<dbReference type="eggNOG" id="COG1610">
    <property type="taxonomic scope" value="Bacteria"/>
</dbReference>
<organism evidence="1 2">
    <name type="scientific">Capnocytophaga cynodegmi</name>
    <dbReference type="NCBI Taxonomy" id="28189"/>
    <lineage>
        <taxon>Bacteria</taxon>
        <taxon>Pseudomonadati</taxon>
        <taxon>Bacteroidota</taxon>
        <taxon>Flavobacteriia</taxon>
        <taxon>Flavobacteriales</taxon>
        <taxon>Flavobacteriaceae</taxon>
        <taxon>Capnocytophaga</taxon>
    </lineage>
</organism>
<dbReference type="Gene3D" id="1.10.1510.10">
    <property type="entry name" value="Uncharacterised protein YqeY/AIM41 PF09424, N-terminal domain"/>
    <property type="match status" value="1"/>
</dbReference>
<keyword evidence="2" id="KW-1185">Reference proteome</keyword>
<dbReference type="EMBL" id="CDOD01000001">
    <property type="protein sequence ID" value="CEN32415.1"/>
    <property type="molecule type" value="Genomic_DNA"/>
</dbReference>
<sequence>MSLQTKVMEALKEAMKAKDTVALESLRAIKSAILLAKTESGASAELSEAEELKILQKLVKQRNDSAALYTSQGRNDLAEPELAQAAIIEKFLPKQLSEQEVSSEIAEIISSVGASGIKDMGKVMGVATQKLAGKADGKLISNIVKKLLS</sequence>
<evidence type="ECO:0000313" key="1">
    <source>
        <dbReference type="EMBL" id="CEN32415.1"/>
    </source>
</evidence>
<dbReference type="InterPro" id="IPR003789">
    <property type="entry name" value="Asn/Gln_tRNA_amidoTrase-B-like"/>
</dbReference>
<dbReference type="PANTHER" id="PTHR28055:SF1">
    <property type="entry name" value="ALTERED INHERITANCE OF MITOCHONDRIA PROTEIN 41, MITOCHONDRIAL"/>
    <property type="match status" value="1"/>
</dbReference>
<dbReference type="GO" id="GO:0016884">
    <property type="term" value="F:carbon-nitrogen ligase activity, with glutamine as amido-N-donor"/>
    <property type="evidence" value="ECO:0007669"/>
    <property type="project" value="InterPro"/>
</dbReference>
<name>A0A0B7GZ34_9FLAO</name>
<dbReference type="Proteomes" id="UP000038055">
    <property type="component" value="Unassembled WGS sequence"/>
</dbReference>
<reference evidence="2" key="1">
    <citation type="submission" date="2015-01" db="EMBL/GenBank/DDBJ databases">
        <authorList>
            <person name="MANFREDI Pablo"/>
        </authorList>
    </citation>
    <scope>NUCLEOTIDE SEQUENCE [LARGE SCALE GENOMIC DNA]</scope>
    <source>
        <strain evidence="2">Ccyn2B</strain>
    </source>
</reference>
<proteinExistence type="predicted"/>
<gene>
    <name evidence="1" type="ORF">CCYN2B_10070</name>
</gene>
<dbReference type="InterPro" id="IPR042184">
    <property type="entry name" value="YqeY/Aim41_N"/>
</dbReference>
<dbReference type="RefSeq" id="WP_041989403.1">
    <property type="nucleotide sequence ID" value="NZ_CDOD01000001.1"/>
</dbReference>
<evidence type="ECO:0000313" key="2">
    <source>
        <dbReference type="Proteomes" id="UP000038055"/>
    </source>
</evidence>
<dbReference type="SUPFAM" id="SSF89095">
    <property type="entry name" value="GatB/YqeY motif"/>
    <property type="match status" value="1"/>
</dbReference>
<dbReference type="InterPro" id="IPR019004">
    <property type="entry name" value="YqeY/Aim41"/>
</dbReference>